<organism evidence="1 2">
    <name type="scientific">Erpetoichthys calabaricus</name>
    <name type="common">Rope fish</name>
    <name type="synonym">Calamoichthys calabaricus</name>
    <dbReference type="NCBI Taxonomy" id="27687"/>
    <lineage>
        <taxon>Eukaryota</taxon>
        <taxon>Metazoa</taxon>
        <taxon>Chordata</taxon>
        <taxon>Craniata</taxon>
        <taxon>Vertebrata</taxon>
        <taxon>Euteleostomi</taxon>
        <taxon>Actinopterygii</taxon>
        <taxon>Polypteriformes</taxon>
        <taxon>Polypteridae</taxon>
        <taxon>Erpetoichthys</taxon>
    </lineage>
</organism>
<dbReference type="Ensembl" id="ENSECRT00000017885.1">
    <property type="protein sequence ID" value="ENSECRP00000017541.1"/>
    <property type="gene ID" value="ENSECRG00000011707.1"/>
</dbReference>
<accession>A0A8C4SP03</accession>
<name>A0A8C4SP03_ERPCA</name>
<dbReference type="Proteomes" id="UP000694620">
    <property type="component" value="Chromosome 14"/>
</dbReference>
<evidence type="ECO:0000313" key="1">
    <source>
        <dbReference type="Ensembl" id="ENSECRP00000017541.1"/>
    </source>
</evidence>
<proteinExistence type="predicted"/>
<keyword evidence="2" id="KW-1185">Reference proteome</keyword>
<reference evidence="1" key="3">
    <citation type="submission" date="2025-09" db="UniProtKB">
        <authorList>
            <consortium name="Ensembl"/>
        </authorList>
    </citation>
    <scope>IDENTIFICATION</scope>
</reference>
<reference evidence="1" key="1">
    <citation type="submission" date="2021-06" db="EMBL/GenBank/DDBJ databases">
        <authorList>
            <consortium name="Wellcome Sanger Institute Data Sharing"/>
        </authorList>
    </citation>
    <scope>NUCLEOTIDE SEQUENCE [LARGE SCALE GENOMIC DNA]</scope>
</reference>
<dbReference type="AlphaFoldDB" id="A0A8C4SP03"/>
<protein>
    <submittedName>
        <fullName evidence="1">Uncharacterized protein</fullName>
    </submittedName>
</protein>
<sequence length="225" mass="24469">SMILRGSYRAYIIVIKHPTRGRRGALTVFLSSLQTFPGKSCKVPVPPTFQTTSLQVPAPLMTPLPVQTTSLQVPAPLMTPLPVQTTSVQVPAPLMTPLPVQTTSLQVPAPLMTPLPVQTTSLQVPAPLMTPLPVQTMSVQVPAPLMTPLLVQTTVTPSSNLSKCLCSSSITPNWNFTEVPRVKKRQMGTERRCCCCVKLSLSTAHNSAHYLVVHLNSIFVLWIRS</sequence>
<reference evidence="1" key="2">
    <citation type="submission" date="2025-08" db="UniProtKB">
        <authorList>
            <consortium name="Ensembl"/>
        </authorList>
    </citation>
    <scope>IDENTIFICATION</scope>
</reference>
<evidence type="ECO:0000313" key="2">
    <source>
        <dbReference type="Proteomes" id="UP000694620"/>
    </source>
</evidence>